<evidence type="ECO:0000313" key="3">
    <source>
        <dbReference type="Proteomes" id="UP001174936"/>
    </source>
</evidence>
<name>A0AA39XVQ5_9PEZI</name>
<reference evidence="2" key="1">
    <citation type="submission" date="2023-06" db="EMBL/GenBank/DDBJ databases">
        <title>Genome-scale phylogeny and comparative genomics of the fungal order Sordariales.</title>
        <authorList>
            <consortium name="Lawrence Berkeley National Laboratory"/>
            <person name="Hensen N."/>
            <person name="Bonometti L."/>
            <person name="Westerberg I."/>
            <person name="Brannstrom I.O."/>
            <person name="Guillou S."/>
            <person name="Cros-Aarteil S."/>
            <person name="Calhoun S."/>
            <person name="Haridas S."/>
            <person name="Kuo A."/>
            <person name="Mondo S."/>
            <person name="Pangilinan J."/>
            <person name="Riley R."/>
            <person name="Labutti K."/>
            <person name="Andreopoulos B."/>
            <person name="Lipzen A."/>
            <person name="Chen C."/>
            <person name="Yanf M."/>
            <person name="Daum C."/>
            <person name="Ng V."/>
            <person name="Clum A."/>
            <person name="Steindorff A."/>
            <person name="Ohm R."/>
            <person name="Martin F."/>
            <person name="Silar P."/>
            <person name="Natvig D."/>
            <person name="Lalanne C."/>
            <person name="Gautier V."/>
            <person name="Ament-Velasquez S.L."/>
            <person name="Kruys A."/>
            <person name="Hutchinson M.I."/>
            <person name="Powell A.J."/>
            <person name="Barry K."/>
            <person name="Miller A.N."/>
            <person name="Grigoriev I.V."/>
            <person name="Debuchy R."/>
            <person name="Gladieux P."/>
            <person name="Thoren M.H."/>
            <person name="Johannesson H."/>
        </authorList>
    </citation>
    <scope>NUCLEOTIDE SEQUENCE</scope>
    <source>
        <strain evidence="2">SMH2532-1</strain>
    </source>
</reference>
<sequence length="171" mass="18778">MWILIVVSSSRDGLIESPSPQPGCQPTFFSTARLYSQPESRITSTGSSKTKNTSVGTKGRAAVDPPQSDPSRKPPSPLLSTPQHHNTTKARRKHRPDIDPGLLSLRLCGLRALDDLASTDCLPQSRGTRRAESTISGERAIWQLPHTWDLDSHLVTFRRPKPSHKPLLSSA</sequence>
<feature type="region of interest" description="Disordered" evidence="1">
    <location>
        <begin position="36"/>
        <end position="98"/>
    </location>
</feature>
<dbReference type="EMBL" id="JAULSV010000006">
    <property type="protein sequence ID" value="KAK0641148.1"/>
    <property type="molecule type" value="Genomic_DNA"/>
</dbReference>
<feature type="compositionally biased region" description="Basic residues" evidence="1">
    <location>
        <begin position="86"/>
        <end position="95"/>
    </location>
</feature>
<dbReference type="Proteomes" id="UP001174936">
    <property type="component" value="Unassembled WGS sequence"/>
</dbReference>
<evidence type="ECO:0000256" key="1">
    <source>
        <dbReference type="SAM" id="MobiDB-lite"/>
    </source>
</evidence>
<dbReference type="AlphaFoldDB" id="A0AA39XVQ5"/>
<gene>
    <name evidence="2" type="ORF">B0T16DRAFT_393480</name>
</gene>
<evidence type="ECO:0000313" key="2">
    <source>
        <dbReference type="EMBL" id="KAK0641148.1"/>
    </source>
</evidence>
<accession>A0AA39XVQ5</accession>
<comment type="caution">
    <text evidence="2">The sequence shown here is derived from an EMBL/GenBank/DDBJ whole genome shotgun (WGS) entry which is preliminary data.</text>
</comment>
<feature type="compositionally biased region" description="Low complexity" evidence="1">
    <location>
        <begin position="43"/>
        <end position="59"/>
    </location>
</feature>
<organism evidence="2 3">
    <name type="scientific">Cercophora newfieldiana</name>
    <dbReference type="NCBI Taxonomy" id="92897"/>
    <lineage>
        <taxon>Eukaryota</taxon>
        <taxon>Fungi</taxon>
        <taxon>Dikarya</taxon>
        <taxon>Ascomycota</taxon>
        <taxon>Pezizomycotina</taxon>
        <taxon>Sordariomycetes</taxon>
        <taxon>Sordariomycetidae</taxon>
        <taxon>Sordariales</taxon>
        <taxon>Lasiosphaeriaceae</taxon>
        <taxon>Cercophora</taxon>
    </lineage>
</organism>
<keyword evidence="3" id="KW-1185">Reference proteome</keyword>
<proteinExistence type="predicted"/>
<protein>
    <submittedName>
        <fullName evidence="2">Uncharacterized protein</fullName>
    </submittedName>
</protein>